<dbReference type="RefSeq" id="WP_188900158.1">
    <property type="nucleotide sequence ID" value="NZ_BMOM01000001.1"/>
</dbReference>
<dbReference type="EMBL" id="BMOM01000001">
    <property type="protein sequence ID" value="GGL96016.1"/>
    <property type="molecule type" value="Genomic_DNA"/>
</dbReference>
<accession>A0ABQ2GGZ3</accession>
<proteinExistence type="predicted"/>
<organism evidence="1 2">
    <name type="scientific">Deinococcus aerophilus</name>
    <dbReference type="NCBI Taxonomy" id="522488"/>
    <lineage>
        <taxon>Bacteria</taxon>
        <taxon>Thermotogati</taxon>
        <taxon>Deinococcota</taxon>
        <taxon>Deinococci</taxon>
        <taxon>Deinococcales</taxon>
        <taxon>Deinococcaceae</taxon>
        <taxon>Deinococcus</taxon>
    </lineage>
</organism>
<comment type="caution">
    <text evidence="1">The sequence shown here is derived from an EMBL/GenBank/DDBJ whole genome shotgun (WGS) entry which is preliminary data.</text>
</comment>
<protein>
    <submittedName>
        <fullName evidence="1">Uncharacterized protein</fullName>
    </submittedName>
</protein>
<name>A0ABQ2GGZ3_9DEIO</name>
<reference evidence="2" key="1">
    <citation type="journal article" date="2019" name="Int. J. Syst. Evol. Microbiol.">
        <title>The Global Catalogue of Microorganisms (GCM) 10K type strain sequencing project: providing services to taxonomists for standard genome sequencing and annotation.</title>
        <authorList>
            <consortium name="The Broad Institute Genomics Platform"/>
            <consortium name="The Broad Institute Genome Sequencing Center for Infectious Disease"/>
            <person name="Wu L."/>
            <person name="Ma J."/>
        </authorList>
    </citation>
    <scope>NUCLEOTIDE SEQUENCE [LARGE SCALE GENOMIC DNA]</scope>
    <source>
        <strain evidence="2">JCM 15443</strain>
    </source>
</reference>
<evidence type="ECO:0000313" key="1">
    <source>
        <dbReference type="EMBL" id="GGL96016.1"/>
    </source>
</evidence>
<gene>
    <name evidence="1" type="ORF">GCM10010841_00580</name>
</gene>
<sequence>MHPLRRAHPFEFRTAHGTDLEITVDVWVNQDSTHAVLVLRGCPLADAGHALNTLSHTVLPYLLRPEVQLQVLALHPHRNGAKARALVLPLSA</sequence>
<keyword evidence="2" id="KW-1185">Reference proteome</keyword>
<dbReference type="Proteomes" id="UP000661918">
    <property type="component" value="Unassembled WGS sequence"/>
</dbReference>
<evidence type="ECO:0000313" key="2">
    <source>
        <dbReference type="Proteomes" id="UP000661918"/>
    </source>
</evidence>